<feature type="region of interest" description="Disordered" evidence="5">
    <location>
        <begin position="1"/>
        <end position="52"/>
    </location>
</feature>
<keyword evidence="1" id="KW-0479">Metal-binding</keyword>
<feature type="compositionally biased region" description="Low complexity" evidence="5">
    <location>
        <begin position="1"/>
        <end position="18"/>
    </location>
</feature>
<evidence type="ECO:0000256" key="1">
    <source>
        <dbReference type="ARBA" id="ARBA00022723"/>
    </source>
</evidence>
<evidence type="ECO:0000256" key="2">
    <source>
        <dbReference type="ARBA" id="ARBA00022771"/>
    </source>
</evidence>
<keyword evidence="2 4" id="KW-0863">Zinc-finger</keyword>
<evidence type="ECO:0000256" key="4">
    <source>
        <dbReference type="PROSITE-ProRule" id="PRU00027"/>
    </source>
</evidence>
<dbReference type="EMBL" id="KV441400">
    <property type="protein sequence ID" value="OAF57379.1"/>
    <property type="molecule type" value="Genomic_DNA"/>
</dbReference>
<gene>
    <name evidence="7" type="ORF">VC83_04771</name>
</gene>
<feature type="domain" description="BED-type" evidence="6">
    <location>
        <begin position="49"/>
        <end position="109"/>
    </location>
</feature>
<dbReference type="GO" id="GO:0003677">
    <property type="term" value="F:DNA binding"/>
    <property type="evidence" value="ECO:0007669"/>
    <property type="project" value="InterPro"/>
</dbReference>
<dbReference type="RefSeq" id="XP_024322669.1">
    <property type="nucleotide sequence ID" value="XM_024468399.1"/>
</dbReference>
<dbReference type="Proteomes" id="UP000077154">
    <property type="component" value="Unassembled WGS sequence"/>
</dbReference>
<dbReference type="GeneID" id="36287841"/>
<dbReference type="InterPro" id="IPR003656">
    <property type="entry name" value="Znf_BED"/>
</dbReference>
<keyword evidence="3" id="KW-0862">Zinc</keyword>
<organism evidence="7">
    <name type="scientific">Pseudogymnoascus destructans</name>
    <dbReference type="NCBI Taxonomy" id="655981"/>
    <lineage>
        <taxon>Eukaryota</taxon>
        <taxon>Fungi</taxon>
        <taxon>Dikarya</taxon>
        <taxon>Ascomycota</taxon>
        <taxon>Pezizomycotina</taxon>
        <taxon>Leotiomycetes</taxon>
        <taxon>Thelebolales</taxon>
        <taxon>Thelebolaceae</taxon>
        <taxon>Pseudogymnoascus</taxon>
    </lineage>
</organism>
<dbReference type="GO" id="GO:0008270">
    <property type="term" value="F:zinc ion binding"/>
    <property type="evidence" value="ECO:0007669"/>
    <property type="project" value="UniProtKB-KW"/>
</dbReference>
<dbReference type="PROSITE" id="PS50808">
    <property type="entry name" value="ZF_BED"/>
    <property type="match status" value="1"/>
</dbReference>
<reference evidence="7" key="1">
    <citation type="submission" date="2016-03" db="EMBL/GenBank/DDBJ databases">
        <title>Updated assembly of Pseudogymnoascus destructans, the fungus causing white-nose syndrome of bats.</title>
        <authorList>
            <person name="Palmer J.M."/>
            <person name="Drees K.P."/>
            <person name="Foster J.T."/>
            <person name="Lindner D.L."/>
        </authorList>
    </citation>
    <scope>NUCLEOTIDE SEQUENCE [LARGE SCALE GENOMIC DNA]</scope>
    <source>
        <strain evidence="7">20631-21</strain>
    </source>
</reference>
<evidence type="ECO:0000256" key="5">
    <source>
        <dbReference type="SAM" id="MobiDB-lite"/>
    </source>
</evidence>
<sequence length="132" mass="14983">MDPSGASSPPPESSVLSSHDTPDLESFDPVTSSSSTKRYRRKPTEKRRARTSFVWKHMPGPIDTIYQQEGSEAIYWRCKYCPKEYRESGGTAFIAVHLQTVHEIVDSREQQNTLQQLSISTAMARGLETQYK</sequence>
<dbReference type="AlphaFoldDB" id="A0A177A556"/>
<protein>
    <recommendedName>
        <fullName evidence="6">BED-type domain-containing protein</fullName>
    </recommendedName>
</protein>
<evidence type="ECO:0000313" key="7">
    <source>
        <dbReference type="EMBL" id="OAF57379.1"/>
    </source>
</evidence>
<dbReference type="OrthoDB" id="5102297at2759"/>
<feature type="compositionally biased region" description="Basic residues" evidence="5">
    <location>
        <begin position="37"/>
        <end position="50"/>
    </location>
</feature>
<evidence type="ECO:0000259" key="6">
    <source>
        <dbReference type="PROSITE" id="PS50808"/>
    </source>
</evidence>
<proteinExistence type="predicted"/>
<name>A0A177A556_9PEZI</name>
<accession>A0A177A556</accession>
<evidence type="ECO:0000256" key="3">
    <source>
        <dbReference type="ARBA" id="ARBA00022833"/>
    </source>
</evidence>